<evidence type="ECO:0000259" key="6">
    <source>
        <dbReference type="Pfam" id="PF14008"/>
    </source>
</evidence>
<dbReference type="InterPro" id="IPR041792">
    <property type="entry name" value="MPP_PAP"/>
</dbReference>
<dbReference type="PANTHER" id="PTHR45867">
    <property type="entry name" value="PURPLE ACID PHOSPHATASE"/>
    <property type="match status" value="1"/>
</dbReference>
<keyword evidence="2" id="KW-0325">Glycoprotein</keyword>
<feature type="transmembrane region" description="Helical" evidence="4">
    <location>
        <begin position="459"/>
        <end position="485"/>
    </location>
</feature>
<evidence type="ECO:0000259" key="7">
    <source>
        <dbReference type="Pfam" id="PF16656"/>
    </source>
</evidence>
<feature type="domain" description="Calcineurin-like phosphoesterase" evidence="5">
    <location>
        <begin position="139"/>
        <end position="340"/>
    </location>
</feature>
<accession>A0AAN9C0G7</accession>
<dbReference type="InterPro" id="IPR008963">
    <property type="entry name" value="Purple_acid_Pase-like_N"/>
</dbReference>
<dbReference type="Pfam" id="PF16656">
    <property type="entry name" value="Pur_ac_phosph_N"/>
    <property type="match status" value="1"/>
</dbReference>
<keyword evidence="4" id="KW-1133">Transmembrane helix</keyword>
<comment type="caution">
    <text evidence="8">The sequence shown here is derived from an EMBL/GenBank/DDBJ whole genome shotgun (WGS) entry which is preliminary data.</text>
</comment>
<evidence type="ECO:0000256" key="3">
    <source>
        <dbReference type="RuleBase" id="RU361203"/>
    </source>
</evidence>
<dbReference type="InterPro" id="IPR015914">
    <property type="entry name" value="PAPs_N"/>
</dbReference>
<dbReference type="InterPro" id="IPR029052">
    <property type="entry name" value="Metallo-depent_PP-like"/>
</dbReference>
<proteinExistence type="inferred from homology"/>
<protein>
    <recommendedName>
        <fullName evidence="3">Purple acid phosphatase</fullName>
        <ecNumber evidence="3">3.1.3.2</ecNumber>
    </recommendedName>
</protein>
<keyword evidence="9" id="KW-1185">Reference proteome</keyword>
<evidence type="ECO:0000259" key="5">
    <source>
        <dbReference type="Pfam" id="PF00149"/>
    </source>
</evidence>
<dbReference type="EMBL" id="JBAMIC010000001">
    <property type="protein sequence ID" value="KAK7114474.1"/>
    <property type="molecule type" value="Genomic_DNA"/>
</dbReference>
<dbReference type="GO" id="GO:0003993">
    <property type="term" value="F:acid phosphatase activity"/>
    <property type="evidence" value="ECO:0007669"/>
    <property type="project" value="UniProtKB-EC"/>
</dbReference>
<reference evidence="8 9" key="1">
    <citation type="submission" date="2024-02" db="EMBL/GenBank/DDBJ databases">
        <title>Chromosome-scale genome assembly of the rough periwinkle Littorina saxatilis.</title>
        <authorList>
            <person name="De Jode A."/>
            <person name="Faria R."/>
            <person name="Formenti G."/>
            <person name="Sims Y."/>
            <person name="Smith T.P."/>
            <person name="Tracey A."/>
            <person name="Wood J.M.D."/>
            <person name="Zagrodzka Z.B."/>
            <person name="Johannesson K."/>
            <person name="Butlin R.K."/>
            <person name="Leder E.H."/>
        </authorList>
    </citation>
    <scope>NUCLEOTIDE SEQUENCE [LARGE SCALE GENOMIC DNA]</scope>
    <source>
        <strain evidence="8">Snail1</strain>
        <tissue evidence="8">Muscle</tissue>
    </source>
</reference>
<dbReference type="SUPFAM" id="SSF49363">
    <property type="entry name" value="Purple acid phosphatase, N-terminal domain"/>
    <property type="match status" value="1"/>
</dbReference>
<dbReference type="InterPro" id="IPR004843">
    <property type="entry name" value="Calcineurin-like_PHP"/>
</dbReference>
<keyword evidence="3" id="KW-0378">Hydrolase</keyword>
<evidence type="ECO:0000313" key="9">
    <source>
        <dbReference type="Proteomes" id="UP001374579"/>
    </source>
</evidence>
<keyword evidence="4" id="KW-0472">Membrane</keyword>
<dbReference type="CDD" id="cd00839">
    <property type="entry name" value="MPP_PAPs"/>
    <property type="match status" value="1"/>
</dbReference>
<dbReference type="Gene3D" id="3.60.21.10">
    <property type="match status" value="1"/>
</dbReference>
<dbReference type="AlphaFoldDB" id="A0AAN9C0G7"/>
<gene>
    <name evidence="8" type="ORF">V1264_000529</name>
</gene>
<evidence type="ECO:0000313" key="8">
    <source>
        <dbReference type="EMBL" id="KAK7114474.1"/>
    </source>
</evidence>
<dbReference type="SUPFAM" id="SSF56300">
    <property type="entry name" value="Metallo-dependent phosphatases"/>
    <property type="match status" value="1"/>
</dbReference>
<dbReference type="EC" id="3.1.3.2" evidence="3"/>
<evidence type="ECO:0000256" key="4">
    <source>
        <dbReference type="SAM" id="Phobius"/>
    </source>
</evidence>
<dbReference type="Pfam" id="PF14008">
    <property type="entry name" value="Metallophos_C"/>
    <property type="match status" value="1"/>
</dbReference>
<dbReference type="Pfam" id="PF00149">
    <property type="entry name" value="Metallophos"/>
    <property type="match status" value="1"/>
</dbReference>
<comment type="catalytic activity">
    <reaction evidence="3">
        <text>a phosphate monoester + H2O = an alcohol + phosphate</text>
        <dbReference type="Rhea" id="RHEA:15017"/>
        <dbReference type="ChEBI" id="CHEBI:15377"/>
        <dbReference type="ChEBI" id="CHEBI:30879"/>
        <dbReference type="ChEBI" id="CHEBI:43474"/>
        <dbReference type="ChEBI" id="CHEBI:67140"/>
        <dbReference type="EC" id="3.1.3.2"/>
    </reaction>
</comment>
<organism evidence="8 9">
    <name type="scientific">Littorina saxatilis</name>
    <dbReference type="NCBI Taxonomy" id="31220"/>
    <lineage>
        <taxon>Eukaryota</taxon>
        <taxon>Metazoa</taxon>
        <taxon>Spiralia</taxon>
        <taxon>Lophotrochozoa</taxon>
        <taxon>Mollusca</taxon>
        <taxon>Gastropoda</taxon>
        <taxon>Caenogastropoda</taxon>
        <taxon>Littorinimorpha</taxon>
        <taxon>Littorinoidea</taxon>
        <taxon>Littorinidae</taxon>
        <taxon>Littorina</taxon>
    </lineage>
</organism>
<feature type="domain" description="Purple acid phosphatase N-terminal" evidence="7">
    <location>
        <begin position="31"/>
        <end position="128"/>
    </location>
</feature>
<comment type="similarity">
    <text evidence="3">Belongs to the metallophosphoesterase superfamily. Purple acid phosphatase family.</text>
</comment>
<sequence>MLFRLRSVWIVFLAVTMVTTESTNGNSTTAPEQIHVTLGDDYSQMQVLWAARNNVTSWVAYGEAGGPLGELQQGGQVVYLSKQNWRARRFIYRAVLQNLTEGVKYSYRVHNKDSGGEESVSALYNFTTLTADQTHPKSFVVYGDLGILGGKETFPALQEEIQTHNHTAVWHVGDFAYDLFNDGGWIGDEFLRKIEPVAANIPYMVSPGNHEIELGDFIQYRTRFSIPGAAWPIPAGKMWYSYDIGLVHFISYSTEVFFTHHEAYACRQFYWLVDDLTKANTNRHNVPWVVAMGHRPMYCSNDNGDDCTNLPFRGRVRAGLEKMFHAQGVDLIIEAHEHSYERSWPVFDHDVIQTNYVNPKGSVHVITGAAGNKEGKDQMVPYLKAWSAYRHATPHENNFGRLHAMNQTHLFWEQVGVENTTVFDSFWLVQHAHGPFVQGLNCSVSASNRHSSCTCPPPFYTWIIIYVLCLIVGLVVTAVVSKVLLKRRRRMRGSRCCKSRREAVSMCCDHDTVSDPRVIRKVYVKDFRDVDDLEALLPEDGK</sequence>
<feature type="chain" id="PRO_5042666743" description="Purple acid phosphatase" evidence="3">
    <location>
        <begin position="26"/>
        <end position="542"/>
    </location>
</feature>
<evidence type="ECO:0000256" key="1">
    <source>
        <dbReference type="ARBA" id="ARBA00022729"/>
    </source>
</evidence>
<dbReference type="Gene3D" id="2.60.40.380">
    <property type="entry name" value="Purple acid phosphatase-like, N-terminal"/>
    <property type="match status" value="1"/>
</dbReference>
<dbReference type="GO" id="GO:0046872">
    <property type="term" value="F:metal ion binding"/>
    <property type="evidence" value="ECO:0007669"/>
    <property type="project" value="InterPro"/>
</dbReference>
<evidence type="ECO:0000256" key="2">
    <source>
        <dbReference type="ARBA" id="ARBA00023180"/>
    </source>
</evidence>
<keyword evidence="1 3" id="KW-0732">Signal</keyword>
<name>A0AAN9C0G7_9CAEN</name>
<feature type="domain" description="Purple acid phosphatase C-terminal" evidence="6">
    <location>
        <begin position="363"/>
        <end position="425"/>
    </location>
</feature>
<dbReference type="Proteomes" id="UP001374579">
    <property type="component" value="Unassembled WGS sequence"/>
</dbReference>
<dbReference type="InterPro" id="IPR025733">
    <property type="entry name" value="PAPs_C"/>
</dbReference>
<dbReference type="PANTHER" id="PTHR45867:SF10">
    <property type="entry name" value="PURPLE ACID PHOSPHATASE"/>
    <property type="match status" value="1"/>
</dbReference>
<feature type="signal peptide" evidence="3">
    <location>
        <begin position="1"/>
        <end position="25"/>
    </location>
</feature>
<keyword evidence="4" id="KW-0812">Transmembrane</keyword>